<name>A0AAE3QJF8_9BACT</name>
<organism evidence="1 2">
    <name type="scientific">Xanthocytophaga flava</name>
    <dbReference type="NCBI Taxonomy" id="3048013"/>
    <lineage>
        <taxon>Bacteria</taxon>
        <taxon>Pseudomonadati</taxon>
        <taxon>Bacteroidota</taxon>
        <taxon>Cytophagia</taxon>
        <taxon>Cytophagales</taxon>
        <taxon>Rhodocytophagaceae</taxon>
        <taxon>Xanthocytophaga</taxon>
    </lineage>
</organism>
<evidence type="ECO:0000313" key="2">
    <source>
        <dbReference type="Proteomes" id="UP001241110"/>
    </source>
</evidence>
<comment type="caution">
    <text evidence="1">The sequence shown here is derived from an EMBL/GenBank/DDBJ whole genome shotgun (WGS) entry which is preliminary data.</text>
</comment>
<accession>A0AAE3QJF8</accession>
<reference evidence="1" key="1">
    <citation type="submission" date="2023-05" db="EMBL/GenBank/DDBJ databases">
        <authorList>
            <person name="Zhang X."/>
        </authorList>
    </citation>
    <scope>NUCLEOTIDE SEQUENCE</scope>
    <source>
        <strain evidence="1">YF14B1</strain>
    </source>
</reference>
<evidence type="ECO:0008006" key="3">
    <source>
        <dbReference type="Google" id="ProtNLM"/>
    </source>
</evidence>
<proteinExistence type="predicted"/>
<protein>
    <recommendedName>
        <fullName evidence="3">Lipoprotein</fullName>
    </recommendedName>
</protein>
<evidence type="ECO:0000313" key="1">
    <source>
        <dbReference type="EMBL" id="MDJ1479751.1"/>
    </source>
</evidence>
<dbReference type="RefSeq" id="WP_313976189.1">
    <property type="nucleotide sequence ID" value="NZ_JASJOS010000002.1"/>
</dbReference>
<dbReference type="PROSITE" id="PS51257">
    <property type="entry name" value="PROKAR_LIPOPROTEIN"/>
    <property type="match status" value="1"/>
</dbReference>
<dbReference type="AlphaFoldDB" id="A0AAE3QJF8"/>
<sequence>MKAFCIRLPVISGCFVMIWILACNRQHPITSQEIEESQTIAIGNIQLVAIVKDVLEIIQRGLLTERLLKSNNSTNEYTRYPTEYKPVITSNYTNISHNGDTLTYSGTITIDYGDSSVCADSLKTPTGKLIDTFFVTIIDSDINGKSPSVSYLGSISFENFRKGNTSLSGTLVSQSVDQITTVTSEDARLTYTDGSSTSWNGALTYVYRSSEYKEDDCWIISGSLTGISRIGTAFMTSISKDIIYTGRCQNSGRPVSGNIEIISNGVTSVTDYGNGICDTLYTVTVREAAKKYKSDI</sequence>
<dbReference type="Proteomes" id="UP001241110">
    <property type="component" value="Unassembled WGS sequence"/>
</dbReference>
<gene>
    <name evidence="1" type="ORF">QNI16_04585</name>
</gene>
<dbReference type="EMBL" id="JASJOS010000002">
    <property type="protein sequence ID" value="MDJ1479751.1"/>
    <property type="molecule type" value="Genomic_DNA"/>
</dbReference>